<keyword evidence="4" id="KW-1185">Reference proteome</keyword>
<dbReference type="Proteomes" id="UP000239001">
    <property type="component" value="Unassembled WGS sequence"/>
</dbReference>
<evidence type="ECO:0000256" key="2">
    <source>
        <dbReference type="SAM" id="SignalP"/>
    </source>
</evidence>
<evidence type="ECO:0008006" key="5">
    <source>
        <dbReference type="Google" id="ProtNLM"/>
    </source>
</evidence>
<name>A0A2T1LTM8_9CHRO</name>
<organism evidence="3 4">
    <name type="scientific">Aphanothece hegewaldii CCALA 016</name>
    <dbReference type="NCBI Taxonomy" id="2107694"/>
    <lineage>
        <taxon>Bacteria</taxon>
        <taxon>Bacillati</taxon>
        <taxon>Cyanobacteriota</taxon>
        <taxon>Cyanophyceae</taxon>
        <taxon>Oscillatoriophycideae</taxon>
        <taxon>Chroococcales</taxon>
        <taxon>Aphanothecaceae</taxon>
        <taxon>Aphanothece</taxon>
    </lineage>
</organism>
<feature type="transmembrane region" description="Helical" evidence="1">
    <location>
        <begin position="59"/>
        <end position="77"/>
    </location>
</feature>
<reference evidence="3 4" key="1">
    <citation type="submission" date="2018-03" db="EMBL/GenBank/DDBJ databases">
        <title>The ancient ancestry and fast evolution of plastids.</title>
        <authorList>
            <person name="Moore K.R."/>
            <person name="Magnabosco C."/>
            <person name="Momper L."/>
            <person name="Gold D.A."/>
            <person name="Bosak T."/>
            <person name="Fournier G.P."/>
        </authorList>
    </citation>
    <scope>NUCLEOTIDE SEQUENCE [LARGE SCALE GENOMIC DNA]</scope>
    <source>
        <strain evidence="3 4">CCALA 016</strain>
    </source>
</reference>
<sequence>MKKTLALSAIVLGISVTAVLGHNDAAAACPFARNSGTLDLQNNPNSPLPFAIKKTHSDMMFGIAATVGLLTTGWVVARRLNHFSPVSSPIVQNEFEDSLAIPVAEQV</sequence>
<dbReference type="RefSeq" id="WP_106458541.1">
    <property type="nucleotide sequence ID" value="NZ_PXOH01000027.1"/>
</dbReference>
<accession>A0A2T1LTM8</accession>
<evidence type="ECO:0000256" key="1">
    <source>
        <dbReference type="SAM" id="Phobius"/>
    </source>
</evidence>
<keyword evidence="1" id="KW-1133">Transmembrane helix</keyword>
<dbReference type="EMBL" id="PXOH01000027">
    <property type="protein sequence ID" value="PSF34259.1"/>
    <property type="molecule type" value="Genomic_DNA"/>
</dbReference>
<keyword evidence="2" id="KW-0732">Signal</keyword>
<proteinExistence type="predicted"/>
<keyword evidence="1" id="KW-0812">Transmembrane</keyword>
<evidence type="ECO:0000313" key="3">
    <source>
        <dbReference type="EMBL" id="PSF34259.1"/>
    </source>
</evidence>
<feature type="signal peptide" evidence="2">
    <location>
        <begin position="1"/>
        <end position="27"/>
    </location>
</feature>
<feature type="chain" id="PRO_5015779788" description="Cobalt transporter" evidence="2">
    <location>
        <begin position="28"/>
        <end position="107"/>
    </location>
</feature>
<reference evidence="3 4" key="2">
    <citation type="submission" date="2018-03" db="EMBL/GenBank/DDBJ databases">
        <authorList>
            <person name="Keele B.F."/>
        </authorList>
    </citation>
    <scope>NUCLEOTIDE SEQUENCE [LARGE SCALE GENOMIC DNA]</scope>
    <source>
        <strain evidence="3 4">CCALA 016</strain>
    </source>
</reference>
<dbReference type="AlphaFoldDB" id="A0A2T1LTM8"/>
<comment type="caution">
    <text evidence="3">The sequence shown here is derived from an EMBL/GenBank/DDBJ whole genome shotgun (WGS) entry which is preliminary data.</text>
</comment>
<evidence type="ECO:0000313" key="4">
    <source>
        <dbReference type="Proteomes" id="UP000239001"/>
    </source>
</evidence>
<keyword evidence="1" id="KW-0472">Membrane</keyword>
<protein>
    <recommendedName>
        <fullName evidence="5">Cobalt transporter</fullName>
    </recommendedName>
</protein>
<gene>
    <name evidence="3" type="ORF">C7H19_19205</name>
</gene>